<accession>A0A1G7HWV3</accession>
<organism evidence="2 3">
    <name type="scientific">Halorientalis regularis</name>
    <dbReference type="NCBI Taxonomy" id="660518"/>
    <lineage>
        <taxon>Archaea</taxon>
        <taxon>Methanobacteriati</taxon>
        <taxon>Methanobacteriota</taxon>
        <taxon>Stenosarchaea group</taxon>
        <taxon>Halobacteria</taxon>
        <taxon>Halobacteriales</taxon>
        <taxon>Haloarculaceae</taxon>
        <taxon>Halorientalis</taxon>
    </lineage>
</organism>
<keyword evidence="3" id="KW-1185">Reference proteome</keyword>
<sequence length="384" mass="41015">MFCDPGRKPERICPPAGQHVILYRHCVLALVLAGCSGLAGEPTATPGADPGDDEENDRDDTAGWPTVPGVAVDGSVNESALLNAHFEALNESASRQHYLTRSNGTVDSNATTYRNDSHLLHRSRGTFSSVTYQPTDREWTAEHERWGDERYVFTDDRSGAISAGSSIGFGLAIYVGSGQFERVGTSTYRGAQVVRLEADSAKSTGLAAEYQQYEASLLVDERGLLRRATGTVNAGEGPPTSFDITATTDVETVPRPTWVPKLVRGEASLVANDTALAVRITGGPTVPANTNVEFSSRLRTVTVQSDRPIEPGATLYFSLSPGEYEPTATLTRTPPDPGTRLDIGDDRSQATITLEDPPGLDAPVEAFFRVGPSPFEPSGDGASE</sequence>
<dbReference type="EMBL" id="FNBK01000003">
    <property type="protein sequence ID" value="SDF05001.1"/>
    <property type="molecule type" value="Genomic_DNA"/>
</dbReference>
<dbReference type="Proteomes" id="UP000199076">
    <property type="component" value="Unassembled WGS sequence"/>
</dbReference>
<dbReference type="AlphaFoldDB" id="A0A1G7HWV3"/>
<evidence type="ECO:0000313" key="2">
    <source>
        <dbReference type="EMBL" id="SDF05001.1"/>
    </source>
</evidence>
<reference evidence="3" key="1">
    <citation type="submission" date="2016-10" db="EMBL/GenBank/DDBJ databases">
        <authorList>
            <person name="Varghese N."/>
            <person name="Submissions S."/>
        </authorList>
    </citation>
    <scope>NUCLEOTIDE SEQUENCE [LARGE SCALE GENOMIC DNA]</scope>
    <source>
        <strain evidence="3">IBRC-M 10760</strain>
    </source>
</reference>
<evidence type="ECO:0000256" key="1">
    <source>
        <dbReference type="SAM" id="MobiDB-lite"/>
    </source>
</evidence>
<protein>
    <submittedName>
        <fullName evidence="2">Uncharacterized protein</fullName>
    </submittedName>
</protein>
<name>A0A1G7HWV3_9EURY</name>
<gene>
    <name evidence="2" type="ORF">SAMN05216218_103192</name>
</gene>
<proteinExistence type="predicted"/>
<dbReference type="PROSITE" id="PS51257">
    <property type="entry name" value="PROKAR_LIPOPROTEIN"/>
    <property type="match status" value="1"/>
</dbReference>
<feature type="region of interest" description="Disordered" evidence="1">
    <location>
        <begin position="325"/>
        <end position="384"/>
    </location>
</feature>
<evidence type="ECO:0000313" key="3">
    <source>
        <dbReference type="Proteomes" id="UP000199076"/>
    </source>
</evidence>
<feature type="region of interest" description="Disordered" evidence="1">
    <location>
        <begin position="43"/>
        <end position="66"/>
    </location>
</feature>